<evidence type="ECO:0000256" key="3">
    <source>
        <dbReference type="ARBA" id="ARBA00022806"/>
    </source>
</evidence>
<keyword evidence="6" id="KW-0175">Coiled coil</keyword>
<dbReference type="GO" id="GO:0005524">
    <property type="term" value="F:ATP binding"/>
    <property type="evidence" value="ECO:0007669"/>
    <property type="project" value="UniProtKB-UniRule"/>
</dbReference>
<dbReference type="InterPro" id="IPR027417">
    <property type="entry name" value="P-loop_NTPase"/>
</dbReference>
<comment type="caution">
    <text evidence="8">The sequence shown here is derived from an EMBL/GenBank/DDBJ whole genome shotgun (WGS) entry which is preliminary data.</text>
</comment>
<evidence type="ECO:0000259" key="7">
    <source>
        <dbReference type="PROSITE" id="PS51198"/>
    </source>
</evidence>
<dbReference type="GO" id="GO:0005829">
    <property type="term" value="C:cytosol"/>
    <property type="evidence" value="ECO:0007669"/>
    <property type="project" value="TreeGrafter"/>
</dbReference>
<accession>A0A2N2F3K7</accession>
<proteinExistence type="predicted"/>
<sequence>MQMQTFSKELNPIYTRVDEINDFSKVIPQTNTEKEEYPHLELVTDINAFTSNKMIKRLKDLELELEEQVKAIQMETDLDARKDAVGIYNKILKSIEECIERINRELIKLDTPYFGKIVFETKLNGENRILPIYIGKFALMDQETFKPLISDWRAPIANIYYENSGPTNNLTYETPSGIKEGNLVQKRQFNISEARFKHIYDAKTGNIAADEFLLAQLNQRLGQKLKDIVATIQAQQNNIIREEIDKPVIIQGVAGSGKTTILLHRLAYLFYTYKEKIRPEKSLIIGPNKMFLDYIADVLPSLGVDSVETNTYMFWAKNILGWDNSYILHPSKEDLEIKEYKGSLEYIDILDSYFEEFESDLLENIPYSRKDVVRRRYYELKQTYPYITMDERLNLSLEYAFAQKQFRERRTGYITDTHDVDLQKKKEISKYFETSTLPIEIYRNMFKKGYVKKDIAKYTLEGVSRSGKQKTYRMEDLAPIVYLHLKIHGHKEHEKEYVMIDEAQDLSLVQILTLLQIAKKQNVTIAGDLAQSVIPPFYIKDWEQVIELFKKWELGKYSYHQLNRCYRTTLEIIEYANKIFRERFPKSYKLPEAVLRHGEDIRVIEHREGIKDLSKKETKNLVDMMKKEFEKGSVTCALICKDKEHTKQTYEKLIEYEGYLERDIVDYTISDYKTGLLILTVEDAKGLEFDTVIILDVNKDTYPDTELSTRLFYVAVTRALHRLVIIENKDKSPLLKT</sequence>
<name>A0A2N2F3K7_9BACT</name>
<dbReference type="SUPFAM" id="SSF52540">
    <property type="entry name" value="P-loop containing nucleoside triphosphate hydrolases"/>
    <property type="match status" value="1"/>
</dbReference>
<reference evidence="8 9" key="1">
    <citation type="journal article" date="2017" name="ISME J.">
        <title>Potential for microbial H2 and metal transformations associated with novel bacteria and archaea in deep terrestrial subsurface sediments.</title>
        <authorList>
            <person name="Hernsdorf A.W."/>
            <person name="Amano Y."/>
            <person name="Miyakawa K."/>
            <person name="Ise K."/>
            <person name="Suzuki Y."/>
            <person name="Anantharaman K."/>
            <person name="Probst A."/>
            <person name="Burstein D."/>
            <person name="Thomas B.C."/>
            <person name="Banfield J.F."/>
        </authorList>
    </citation>
    <scope>NUCLEOTIDE SEQUENCE [LARGE SCALE GENOMIC DNA]</scope>
    <source>
        <strain evidence="8">HGW-Dojkabacteria-1</strain>
    </source>
</reference>
<keyword evidence="2 5" id="KW-0378">Hydrolase</keyword>
<evidence type="ECO:0000256" key="2">
    <source>
        <dbReference type="ARBA" id="ARBA00022801"/>
    </source>
</evidence>
<protein>
    <recommendedName>
        <fullName evidence="7">UvrD-like helicase ATP-binding domain-containing protein</fullName>
    </recommendedName>
</protein>
<evidence type="ECO:0000313" key="8">
    <source>
        <dbReference type="EMBL" id="PKN02782.1"/>
    </source>
</evidence>
<dbReference type="InterPro" id="IPR000212">
    <property type="entry name" value="DNA_helicase_UvrD/REP"/>
</dbReference>
<gene>
    <name evidence="8" type="ORF">CVU76_02000</name>
</gene>
<dbReference type="Gene3D" id="3.40.50.300">
    <property type="entry name" value="P-loop containing nucleotide triphosphate hydrolases"/>
    <property type="match status" value="2"/>
</dbReference>
<dbReference type="AlphaFoldDB" id="A0A2N2F3K7"/>
<dbReference type="GO" id="GO:0043138">
    <property type="term" value="F:3'-5' DNA helicase activity"/>
    <property type="evidence" value="ECO:0007669"/>
    <property type="project" value="TreeGrafter"/>
</dbReference>
<dbReference type="GO" id="GO:0016787">
    <property type="term" value="F:hydrolase activity"/>
    <property type="evidence" value="ECO:0007669"/>
    <property type="project" value="UniProtKB-UniRule"/>
</dbReference>
<dbReference type="Proteomes" id="UP000233417">
    <property type="component" value="Unassembled WGS sequence"/>
</dbReference>
<feature type="binding site" evidence="5">
    <location>
        <begin position="252"/>
        <end position="259"/>
    </location>
    <ligand>
        <name>ATP</name>
        <dbReference type="ChEBI" id="CHEBI:30616"/>
    </ligand>
</feature>
<dbReference type="Pfam" id="PF13538">
    <property type="entry name" value="UvrD_C_2"/>
    <property type="match status" value="1"/>
</dbReference>
<dbReference type="InterPro" id="IPR027785">
    <property type="entry name" value="UvrD-like_helicase_C"/>
</dbReference>
<dbReference type="PROSITE" id="PS51198">
    <property type="entry name" value="UVRD_HELICASE_ATP_BIND"/>
    <property type="match status" value="1"/>
</dbReference>
<dbReference type="GO" id="GO:0000725">
    <property type="term" value="P:recombinational repair"/>
    <property type="evidence" value="ECO:0007669"/>
    <property type="project" value="TreeGrafter"/>
</dbReference>
<evidence type="ECO:0000313" key="9">
    <source>
        <dbReference type="Proteomes" id="UP000233417"/>
    </source>
</evidence>
<dbReference type="PANTHER" id="PTHR11070">
    <property type="entry name" value="UVRD / RECB / PCRA DNA HELICASE FAMILY MEMBER"/>
    <property type="match status" value="1"/>
</dbReference>
<dbReference type="InterPro" id="IPR014016">
    <property type="entry name" value="UvrD-like_ATP-bd"/>
</dbReference>
<dbReference type="PANTHER" id="PTHR11070:SF17">
    <property type="entry name" value="DNA HELICASE IV"/>
    <property type="match status" value="1"/>
</dbReference>
<keyword evidence="3 5" id="KW-0347">Helicase</keyword>
<dbReference type="EMBL" id="PHAO01000001">
    <property type="protein sequence ID" value="PKN02782.1"/>
    <property type="molecule type" value="Genomic_DNA"/>
</dbReference>
<dbReference type="Pfam" id="PF13245">
    <property type="entry name" value="AAA_19"/>
    <property type="match status" value="1"/>
</dbReference>
<feature type="coiled-coil region" evidence="6">
    <location>
        <begin position="51"/>
        <end position="78"/>
    </location>
</feature>
<evidence type="ECO:0000256" key="6">
    <source>
        <dbReference type="SAM" id="Coils"/>
    </source>
</evidence>
<keyword evidence="1 5" id="KW-0547">Nucleotide-binding</keyword>
<evidence type="ECO:0000256" key="1">
    <source>
        <dbReference type="ARBA" id="ARBA00022741"/>
    </source>
</evidence>
<dbReference type="GO" id="GO:0003677">
    <property type="term" value="F:DNA binding"/>
    <property type="evidence" value="ECO:0007669"/>
    <property type="project" value="InterPro"/>
</dbReference>
<keyword evidence="4 5" id="KW-0067">ATP-binding</keyword>
<feature type="domain" description="UvrD-like helicase ATP-binding" evidence="7">
    <location>
        <begin position="231"/>
        <end position="569"/>
    </location>
</feature>
<evidence type="ECO:0000256" key="4">
    <source>
        <dbReference type="ARBA" id="ARBA00022840"/>
    </source>
</evidence>
<evidence type="ECO:0000256" key="5">
    <source>
        <dbReference type="PROSITE-ProRule" id="PRU00560"/>
    </source>
</evidence>
<organism evidence="8 9">
    <name type="scientific">Candidatus Dojkabacteria bacterium HGW-Dojkabacteria-1</name>
    <dbReference type="NCBI Taxonomy" id="2013761"/>
    <lineage>
        <taxon>Bacteria</taxon>
        <taxon>Candidatus Dojkabacteria</taxon>
    </lineage>
</organism>